<organism evidence="1 2">
    <name type="scientific">Coemansia furcata</name>
    <dbReference type="NCBI Taxonomy" id="417177"/>
    <lineage>
        <taxon>Eukaryota</taxon>
        <taxon>Fungi</taxon>
        <taxon>Fungi incertae sedis</taxon>
        <taxon>Zoopagomycota</taxon>
        <taxon>Kickxellomycotina</taxon>
        <taxon>Kickxellomycetes</taxon>
        <taxon>Kickxellales</taxon>
        <taxon>Kickxellaceae</taxon>
        <taxon>Coemansia</taxon>
    </lineage>
</organism>
<name>A0ACC1L1G7_9FUNG</name>
<keyword evidence="2" id="KW-1185">Reference proteome</keyword>
<reference evidence="1" key="1">
    <citation type="submission" date="2022-07" db="EMBL/GenBank/DDBJ databases">
        <title>Phylogenomic reconstructions and comparative analyses of Kickxellomycotina fungi.</title>
        <authorList>
            <person name="Reynolds N.K."/>
            <person name="Stajich J.E."/>
            <person name="Barry K."/>
            <person name="Grigoriev I.V."/>
            <person name="Crous P."/>
            <person name="Smith M.E."/>
        </authorList>
    </citation>
    <scope>NUCLEOTIDE SEQUENCE</scope>
    <source>
        <strain evidence="1">CBS 102833</strain>
    </source>
</reference>
<proteinExistence type="predicted"/>
<evidence type="ECO:0000313" key="2">
    <source>
        <dbReference type="Proteomes" id="UP001140096"/>
    </source>
</evidence>
<protein>
    <submittedName>
        <fullName evidence="1">Uncharacterized protein</fullName>
    </submittedName>
</protein>
<accession>A0ACC1L1G7</accession>
<gene>
    <name evidence="1" type="ORF">H4S07_005457</name>
</gene>
<evidence type="ECO:0000313" key="1">
    <source>
        <dbReference type="EMBL" id="KAJ2799364.1"/>
    </source>
</evidence>
<sequence>MSELVDFGPPEAEDEEPTNELATIPQKEEEEAGAGSPLAIKISLVAQNFLAASTGAQQLLALKIVQNAVLALSDTKDLLPLINEIWPALVHRLHRDVFYVTLAACDVVEAVCRLGESWMRKRVHDDLWLHFERILREASPVSVAQRSTERDLVFRILRTMRTVVYHVPLDDPTAWNLAWLALRFLECEPLAPYVLDLLRAMVPVYGDKIWLILAKLGHTGDISPADIPNLGIPAHIKVPANICQAIGL</sequence>
<comment type="caution">
    <text evidence="1">The sequence shown here is derived from an EMBL/GenBank/DDBJ whole genome shotgun (WGS) entry which is preliminary data.</text>
</comment>
<dbReference type="EMBL" id="JANBUP010002679">
    <property type="protein sequence ID" value="KAJ2799364.1"/>
    <property type="molecule type" value="Genomic_DNA"/>
</dbReference>
<dbReference type="Proteomes" id="UP001140096">
    <property type="component" value="Unassembled WGS sequence"/>
</dbReference>